<gene>
    <name evidence="2" type="ORF">AK88_02028</name>
</gene>
<dbReference type="AlphaFoldDB" id="A0A0D9QN89"/>
<dbReference type="EMBL" id="KQ001663">
    <property type="protein sequence ID" value="KJP88247.1"/>
    <property type="molecule type" value="Genomic_DNA"/>
</dbReference>
<reference evidence="2 3" key="1">
    <citation type="submission" date="2014-03" db="EMBL/GenBank/DDBJ databases">
        <title>The Genome Sequence of Plasmodium fragile nilgiri.</title>
        <authorList>
            <consortium name="The Broad Institute Genomics Platform"/>
            <consortium name="The Broad Institute Genome Sequencing Center for Infectious Disease"/>
            <person name="Neafsey D."/>
            <person name="Duraisingh M."/>
            <person name="Young S.K."/>
            <person name="Zeng Q."/>
            <person name="Gargeya S."/>
            <person name="Abouelleil A."/>
            <person name="Alvarado L."/>
            <person name="Chapman S.B."/>
            <person name="Gainer-Dewar J."/>
            <person name="Goldberg J."/>
            <person name="Griggs A."/>
            <person name="Gujja S."/>
            <person name="Hansen M."/>
            <person name="Howarth C."/>
            <person name="Imamovic A."/>
            <person name="Larimer J."/>
            <person name="Pearson M."/>
            <person name="Poon T.W."/>
            <person name="Priest M."/>
            <person name="Roberts A."/>
            <person name="Saif S."/>
            <person name="Shea T."/>
            <person name="Sykes S."/>
            <person name="Wortman J."/>
            <person name="Nusbaum C."/>
            <person name="Birren B."/>
        </authorList>
    </citation>
    <scope>NUCLEOTIDE SEQUENCE [LARGE SCALE GENOMIC DNA]</scope>
    <source>
        <strain evidence="3">nilgiri</strain>
    </source>
</reference>
<name>A0A0D9QN89_PLAFR</name>
<evidence type="ECO:0000313" key="3">
    <source>
        <dbReference type="Proteomes" id="UP000054561"/>
    </source>
</evidence>
<feature type="compositionally biased region" description="Polar residues" evidence="1">
    <location>
        <begin position="50"/>
        <end position="67"/>
    </location>
</feature>
<dbReference type="VEuPathDB" id="PlasmoDB:AK88_02028"/>
<dbReference type="GeneID" id="24267342"/>
<keyword evidence="3" id="KW-1185">Reference proteome</keyword>
<proteinExistence type="predicted"/>
<feature type="region of interest" description="Disordered" evidence="1">
    <location>
        <begin position="39"/>
        <end position="67"/>
    </location>
</feature>
<protein>
    <submittedName>
        <fullName evidence="2">Uncharacterized protein</fullName>
    </submittedName>
</protein>
<organism evidence="2 3">
    <name type="scientific">Plasmodium fragile</name>
    <dbReference type="NCBI Taxonomy" id="5857"/>
    <lineage>
        <taxon>Eukaryota</taxon>
        <taxon>Sar</taxon>
        <taxon>Alveolata</taxon>
        <taxon>Apicomplexa</taxon>
        <taxon>Aconoidasida</taxon>
        <taxon>Haemosporida</taxon>
        <taxon>Plasmodiidae</taxon>
        <taxon>Plasmodium</taxon>
        <taxon>Plasmodium (Plasmodium)</taxon>
    </lineage>
</organism>
<dbReference type="RefSeq" id="XP_012335085.1">
    <property type="nucleotide sequence ID" value="XM_012479662.1"/>
</dbReference>
<dbReference type="Proteomes" id="UP000054561">
    <property type="component" value="Unassembled WGS sequence"/>
</dbReference>
<evidence type="ECO:0000313" key="2">
    <source>
        <dbReference type="EMBL" id="KJP88247.1"/>
    </source>
</evidence>
<accession>A0A0D9QN89</accession>
<evidence type="ECO:0000256" key="1">
    <source>
        <dbReference type="SAM" id="MobiDB-lite"/>
    </source>
</evidence>
<sequence>MINIHDNTNVHPCKEKSMRTSNCENKLGYTKYMKYANHNNIKQEKHKNPFRNSTNDTLSAASSKLYW</sequence>